<dbReference type="Proteomes" id="UP000596427">
    <property type="component" value="Chromosome"/>
</dbReference>
<reference evidence="1 2" key="1">
    <citation type="submission" date="2020-10" db="EMBL/GenBank/DDBJ databases">
        <title>Degradation of 1,4-Dioxane by Xanthobacter sp. YN2, via a Novel Group-2 Soluble Di-Iron Monooxygenase.</title>
        <authorList>
            <person name="Ma F."/>
            <person name="Wang Y."/>
            <person name="Yang J."/>
            <person name="Guo H."/>
            <person name="Su D."/>
            <person name="Yu L."/>
        </authorList>
    </citation>
    <scope>NUCLEOTIDE SEQUENCE [LARGE SCALE GENOMIC DNA]</scope>
    <source>
        <strain evidence="1 2">YN2</strain>
    </source>
</reference>
<dbReference type="EMBL" id="CP063362">
    <property type="protein sequence ID" value="QRG05630.1"/>
    <property type="molecule type" value="Genomic_DNA"/>
</dbReference>
<dbReference type="RefSeq" id="WP_203192496.1">
    <property type="nucleotide sequence ID" value="NZ_CP063362.1"/>
</dbReference>
<name>A0A974PMC8_9HYPH</name>
<protein>
    <submittedName>
        <fullName evidence="1">Uncharacterized protein</fullName>
    </submittedName>
</protein>
<organism evidence="1 2">
    <name type="scientific">Xanthobacter dioxanivorans</name>
    <dbReference type="NCBI Taxonomy" id="2528964"/>
    <lineage>
        <taxon>Bacteria</taxon>
        <taxon>Pseudomonadati</taxon>
        <taxon>Pseudomonadota</taxon>
        <taxon>Alphaproteobacteria</taxon>
        <taxon>Hyphomicrobiales</taxon>
        <taxon>Xanthobacteraceae</taxon>
        <taxon>Xanthobacter</taxon>
    </lineage>
</organism>
<evidence type="ECO:0000313" key="1">
    <source>
        <dbReference type="EMBL" id="QRG05630.1"/>
    </source>
</evidence>
<dbReference type="KEGG" id="xdi:EZH22_21625"/>
<sequence length="279" mass="31266">MTQFSAHHLPDFQAIRELPAIRKVLDGVELNEADKMALELRVAEIESATLGDGGPYLSAAYKAANAGFMPRESLGGGYVCNDTDFAYMAAEHAADTLQKYRRLKGADRRGRLRLADDQDFLHEFLSLRAELQYIAGNLLNLEDGWDDFSDPDVIVAEYIERFYSGVHDDNAAGKELVLMLGKHFRQGQEQAAVECPNDRHVMVTYKRKDRSGAEGVFKMETYHGVHSALGAIHDAYDDADDERDLSNVELAFAEGEFLSPAHRMPNRMMEAENSELVEF</sequence>
<evidence type="ECO:0000313" key="2">
    <source>
        <dbReference type="Proteomes" id="UP000596427"/>
    </source>
</evidence>
<accession>A0A974PMC8</accession>
<dbReference type="AlphaFoldDB" id="A0A974PMC8"/>
<gene>
    <name evidence="1" type="ORF">EZH22_21625</name>
</gene>
<proteinExistence type="predicted"/>
<keyword evidence="2" id="KW-1185">Reference proteome</keyword>